<organism evidence="10 11">
    <name type="scientific">Methanococcus maripaludis OS7</name>
    <dbReference type="NCBI Taxonomy" id="637915"/>
    <lineage>
        <taxon>Archaea</taxon>
        <taxon>Methanobacteriati</taxon>
        <taxon>Methanobacteriota</taxon>
        <taxon>Methanomada group</taxon>
        <taxon>Methanococci</taxon>
        <taxon>Methanococcales</taxon>
        <taxon>Methanococcaceae</taxon>
        <taxon>Methanococcus</taxon>
    </lineage>
</organism>
<dbReference type="Gene3D" id="3.100.10.20">
    <property type="entry name" value="CRISPR-associated endonuclease Cas1, N-terminal domain"/>
    <property type="match status" value="1"/>
</dbReference>
<evidence type="ECO:0000256" key="2">
    <source>
        <dbReference type="ARBA" id="ARBA00022723"/>
    </source>
</evidence>
<dbReference type="GeneID" id="37875525"/>
<name>A0A2Z5PSS7_METMI</name>
<proteinExistence type="inferred from homology"/>
<evidence type="ECO:0000256" key="4">
    <source>
        <dbReference type="ARBA" id="ARBA00022801"/>
    </source>
</evidence>
<comment type="subunit">
    <text evidence="9">Homodimer, forms a heterotetramer with a Cas2 homodimer.</text>
</comment>
<dbReference type="AlphaFoldDB" id="A0A2Z5PSS7"/>
<protein>
    <recommendedName>
        <fullName evidence="9">CRISPR-associated endonuclease Cas1</fullName>
        <ecNumber evidence="9">3.1.-.-</ecNumber>
    </recommendedName>
</protein>
<dbReference type="NCBIfam" id="TIGR00287">
    <property type="entry name" value="cas1"/>
    <property type="match status" value="1"/>
</dbReference>
<keyword evidence="5 9" id="KW-0460">Magnesium</keyword>
<keyword evidence="7 9" id="KW-0238">DNA-binding</keyword>
<feature type="binding site" evidence="9">
    <location>
        <position position="182"/>
    </location>
    <ligand>
        <name>Mn(2+)</name>
        <dbReference type="ChEBI" id="CHEBI:29035"/>
    </ligand>
</feature>
<keyword evidence="2 9" id="KW-0479">Metal-binding</keyword>
<dbReference type="PANTHER" id="PTHR34353">
    <property type="entry name" value="CRISPR-ASSOCIATED ENDONUCLEASE CAS1 1"/>
    <property type="match status" value="1"/>
</dbReference>
<evidence type="ECO:0000256" key="7">
    <source>
        <dbReference type="ARBA" id="ARBA00023125"/>
    </source>
</evidence>
<keyword evidence="3 9" id="KW-0255">Endonuclease</keyword>
<evidence type="ECO:0000256" key="6">
    <source>
        <dbReference type="ARBA" id="ARBA00023118"/>
    </source>
</evidence>
<reference evidence="10 11" key="1">
    <citation type="submission" date="2009-06" db="EMBL/GenBank/DDBJ databases">
        <title>Molecular Evidence for Microbiologically Influenced Corrosion from genome of Methanogen.</title>
        <authorList>
            <person name="Ito N."/>
            <person name="Tsurumaru H."/>
            <person name="Shimizu A."/>
            <person name="Harada T."/>
            <person name="Hosoyama A."/>
            <person name="Horikawa H."/>
            <person name="Wakai S."/>
            <person name="Sasaki K."/>
            <person name="Nishijima K."/>
            <person name="Ataku H."/>
            <person name="Yamazaki J."/>
            <person name="Mise M."/>
            <person name="Yamazaki S."/>
            <person name="Tanikawa S."/>
            <person name="Harayama S."/>
            <person name="Fujita N."/>
        </authorList>
    </citation>
    <scope>NUCLEOTIDE SEQUENCE [LARGE SCALE GENOMIC DNA]</scope>
    <source>
        <strain evidence="11">OS7 ( NBRC 103642)</strain>
    </source>
</reference>
<dbReference type="Gene3D" id="1.20.120.920">
    <property type="entry name" value="CRISPR-associated endonuclease Cas1, C-terminal domain"/>
    <property type="match status" value="1"/>
</dbReference>
<feature type="binding site" evidence="9">
    <location>
        <position position="247"/>
    </location>
    <ligand>
        <name>Mn(2+)</name>
        <dbReference type="ChEBI" id="CHEBI:29035"/>
    </ligand>
</feature>
<dbReference type="EMBL" id="AP011528">
    <property type="protein sequence ID" value="BAP63127.1"/>
    <property type="molecule type" value="Genomic_DNA"/>
</dbReference>
<evidence type="ECO:0000256" key="5">
    <source>
        <dbReference type="ARBA" id="ARBA00022842"/>
    </source>
</evidence>
<sequence>MCVNRYNVIGFNRGDIIKLIINTPGTYISKSGTRFKLKNGENVQEIPAKKVEQILITCPSSISTEAISLAVEENIDLVLLKMNGKPIGRFWHSKHGSISTIRKKQLLLSENELGITFVKEWISKKMENQIDFLKMLSMNRRDERRDLLKENVLKIDEEIKKLDTVTFNQNIDEIRNTIQGYEGYASRLYFEMISKSLPEKYQFNGRSRNPAKDYFNCMLNYGYGILYSQIERSCIIAGLDPYIGILHVDNYNRKAFTFDLIEKYRIYVDKTIFKMFSTKKIRDDFFEEIEGGFFLAKDGKQALISEYNLLMESTEKYRGKNMEVQNIIQSDCHNIANRILNW</sequence>
<dbReference type="EC" id="3.1.-.-" evidence="9"/>
<keyword evidence="1 9" id="KW-0540">Nuclease</keyword>
<feature type="binding site" evidence="9">
    <location>
        <position position="262"/>
    </location>
    <ligand>
        <name>Mn(2+)</name>
        <dbReference type="ChEBI" id="CHEBI:29035"/>
    </ligand>
</feature>
<keyword evidence="6 9" id="KW-0051">Antiviral defense</keyword>
<dbReference type="InterPro" id="IPR042206">
    <property type="entry name" value="CRISPR-assoc_Cas1_C"/>
</dbReference>
<comment type="similarity">
    <text evidence="9">Belongs to the CRISPR-associated endonuclease Cas1 family.</text>
</comment>
<dbReference type="GO" id="GO:0051607">
    <property type="term" value="P:defense response to virus"/>
    <property type="evidence" value="ECO:0007669"/>
    <property type="project" value="UniProtKB-UniRule"/>
</dbReference>
<dbReference type="InterPro" id="IPR002729">
    <property type="entry name" value="CRISPR-assoc_Cas1"/>
</dbReference>
<dbReference type="InterPro" id="IPR042211">
    <property type="entry name" value="CRISPR-assoc_Cas1_N"/>
</dbReference>
<evidence type="ECO:0000256" key="3">
    <source>
        <dbReference type="ARBA" id="ARBA00022759"/>
    </source>
</evidence>
<evidence type="ECO:0000256" key="8">
    <source>
        <dbReference type="ARBA" id="ARBA00023211"/>
    </source>
</evidence>
<evidence type="ECO:0000256" key="9">
    <source>
        <dbReference type="HAMAP-Rule" id="MF_01470"/>
    </source>
</evidence>
<dbReference type="InterPro" id="IPR050646">
    <property type="entry name" value="Cas1"/>
</dbReference>
<dbReference type="CDD" id="cd09634">
    <property type="entry name" value="Cas1_I-II-III"/>
    <property type="match status" value="1"/>
</dbReference>
<dbReference type="GO" id="GO:0046872">
    <property type="term" value="F:metal ion binding"/>
    <property type="evidence" value="ECO:0007669"/>
    <property type="project" value="UniProtKB-UniRule"/>
</dbReference>
<dbReference type="Pfam" id="PF01867">
    <property type="entry name" value="Cas_Cas1"/>
    <property type="match status" value="1"/>
</dbReference>
<accession>A0A2Z5PSS7</accession>
<dbReference type="RefSeq" id="WP_119720974.1">
    <property type="nucleotide sequence ID" value="NZ_AP011528.1"/>
</dbReference>
<dbReference type="GO" id="GO:0043571">
    <property type="term" value="P:maintenance of CRISPR repeat elements"/>
    <property type="evidence" value="ECO:0007669"/>
    <property type="project" value="UniProtKB-UniRule"/>
</dbReference>
<comment type="function">
    <text evidence="9">CRISPR (clustered regularly interspaced short palindromic repeat), is an adaptive immune system that provides protection against mobile genetic elements (viruses, transposable elements and conjugative plasmids). CRISPR clusters contain spacers, sequences complementary to antecedent mobile elements, and target invading nucleic acids. CRISPR clusters are transcribed and processed into CRISPR RNA (crRNA). Acts as a dsDNA endonuclease. Involved in the integration of spacer DNA into the CRISPR cassette.</text>
</comment>
<dbReference type="KEGG" id="mmao:MMOS7_10410"/>
<dbReference type="PANTHER" id="PTHR34353:SF2">
    <property type="entry name" value="CRISPR-ASSOCIATED ENDONUCLEASE CAS1 1"/>
    <property type="match status" value="1"/>
</dbReference>
<evidence type="ECO:0000256" key="1">
    <source>
        <dbReference type="ARBA" id="ARBA00022722"/>
    </source>
</evidence>
<evidence type="ECO:0000313" key="11">
    <source>
        <dbReference type="Proteomes" id="UP000263689"/>
    </source>
</evidence>
<keyword evidence="8 9" id="KW-0464">Manganese</keyword>
<dbReference type="HAMAP" id="MF_01470">
    <property type="entry name" value="Cas1"/>
    <property type="match status" value="1"/>
</dbReference>
<evidence type="ECO:0000313" key="10">
    <source>
        <dbReference type="EMBL" id="BAP63127.1"/>
    </source>
</evidence>
<dbReference type="GO" id="GO:0004519">
    <property type="term" value="F:endonuclease activity"/>
    <property type="evidence" value="ECO:0007669"/>
    <property type="project" value="UniProtKB-UniRule"/>
</dbReference>
<dbReference type="GO" id="GO:0003677">
    <property type="term" value="F:DNA binding"/>
    <property type="evidence" value="ECO:0007669"/>
    <property type="project" value="UniProtKB-KW"/>
</dbReference>
<dbReference type="Proteomes" id="UP000263689">
    <property type="component" value="Chromosome"/>
</dbReference>
<gene>
    <name evidence="9" type="primary">cas1</name>
    <name evidence="10" type="ORF">MMOS7_10410</name>
</gene>
<dbReference type="GO" id="GO:0016787">
    <property type="term" value="F:hydrolase activity"/>
    <property type="evidence" value="ECO:0007669"/>
    <property type="project" value="UniProtKB-KW"/>
</dbReference>
<comment type="cofactor">
    <cofactor evidence="9">
        <name>Mg(2+)</name>
        <dbReference type="ChEBI" id="CHEBI:18420"/>
    </cofactor>
    <cofactor evidence="9">
        <name>Mn(2+)</name>
        <dbReference type="ChEBI" id="CHEBI:29035"/>
    </cofactor>
</comment>
<keyword evidence="4 9" id="KW-0378">Hydrolase</keyword>